<evidence type="ECO:0000256" key="5">
    <source>
        <dbReference type="ARBA" id="ARBA00022833"/>
    </source>
</evidence>
<dbReference type="EMBL" id="LT671823">
    <property type="protein sequence ID" value="SHO77687.1"/>
    <property type="molecule type" value="Genomic_DNA"/>
</dbReference>
<dbReference type="InterPro" id="IPR036264">
    <property type="entry name" value="Bact_exopeptidase_dim_dom"/>
</dbReference>
<dbReference type="PANTHER" id="PTHR45962:SF1">
    <property type="entry name" value="N-FATTY-ACYL-AMINO ACID SYNTHASE_HYDROLASE PM20D1"/>
    <property type="match status" value="1"/>
</dbReference>
<dbReference type="OMA" id="PNTINEW"/>
<keyword evidence="7" id="KW-0121">Carboxypeptidase</keyword>
<keyword evidence="8" id="KW-1185">Reference proteome</keyword>
<dbReference type="PROSITE" id="PS00758">
    <property type="entry name" value="ARGE_DAPE_CPG2_1"/>
    <property type="match status" value="1"/>
</dbReference>
<reference evidence="8" key="1">
    <citation type="journal article" date="2017" name="Nucleic Acids Res.">
        <title>Proteogenomics produces comprehensive and highly accurate protein-coding gene annotation in a complete genome assembly of Malassezia sympodialis.</title>
        <authorList>
            <person name="Zhu Y."/>
            <person name="Engstroem P.G."/>
            <person name="Tellgren-Roth C."/>
            <person name="Baudo C.D."/>
            <person name="Kennell J.C."/>
            <person name="Sun S."/>
            <person name="Billmyre R.B."/>
            <person name="Schroeder M.S."/>
            <person name="Andersson A."/>
            <person name="Holm T."/>
            <person name="Sigurgeirsson B."/>
            <person name="Wu G."/>
            <person name="Sankaranarayanan S.R."/>
            <person name="Siddharthan R."/>
            <person name="Sanyal K."/>
            <person name="Lundeberg J."/>
            <person name="Nystedt B."/>
            <person name="Boekhout T."/>
            <person name="Dawson T.L. Jr."/>
            <person name="Heitman J."/>
            <person name="Scheynius A."/>
            <person name="Lehtioe J."/>
        </authorList>
    </citation>
    <scope>NUCLEOTIDE SEQUENCE [LARGE SCALE GENOMIC DNA]</scope>
    <source>
        <strain evidence="8">ATCC 42132</strain>
    </source>
</reference>
<feature type="domain" description="Peptidase M20 dimerisation" evidence="6">
    <location>
        <begin position="305"/>
        <end position="491"/>
    </location>
</feature>
<dbReference type="GO" id="GO:0000328">
    <property type="term" value="C:fungal-type vacuole lumen"/>
    <property type="evidence" value="ECO:0007669"/>
    <property type="project" value="TreeGrafter"/>
</dbReference>
<dbReference type="PANTHER" id="PTHR45962">
    <property type="entry name" value="N-FATTY-ACYL-AMINO ACID SYNTHASE/HYDROLASE PM20D1"/>
    <property type="match status" value="1"/>
</dbReference>
<dbReference type="InterPro" id="IPR047177">
    <property type="entry name" value="Pept_M20A"/>
</dbReference>
<dbReference type="InterPro" id="IPR001261">
    <property type="entry name" value="ArgE/DapE_CS"/>
</dbReference>
<accession>A0A1M8A5S5</accession>
<name>A0A1M8A5S5_MALS4</name>
<dbReference type="GO" id="GO:0051603">
    <property type="term" value="P:proteolysis involved in protein catabolic process"/>
    <property type="evidence" value="ECO:0007669"/>
    <property type="project" value="TreeGrafter"/>
</dbReference>
<evidence type="ECO:0000256" key="4">
    <source>
        <dbReference type="ARBA" id="ARBA00022801"/>
    </source>
</evidence>
<evidence type="ECO:0000313" key="7">
    <source>
        <dbReference type="EMBL" id="SHO77687.1"/>
    </source>
</evidence>
<sequence>MITYMDIGRDETDVHGYPCAMKGLTPLESGETRRFRPVVTYGLCACALVVYVCWSLSPSHLPWDTLSREGEYDVCPQPPAWNVTEALDGLSLSFPTVRQSVERHSRAIQFDTSVGDTWPDPDTDDHLWSQRFPSFSRWLTHAFPAMHRATQIKREMVHRHGLLYTWEGSDPSLKPLLLMAHQDVVPVENSTLDQWSYPPFSGHIDLEHQAIWGRGAVDCKQFLIGILSAVETLVQSKFRPKRTILLNFGFDEESGGDQGAAYLSRFLEERYGPDSLALILDEGTPILSPDYPSSYGMPLATVAVTEKGSLNMHMTISSPGGHSSMPPPHTSVGILAKIITMLEEHPFPAAIEEESHAMVRHLQCMRDAPKMPAHLRQALLKLEWAERAMQSNARIHTGLPLLRRWYETFLPQDSRAKRVANARAAVLKALSNEQLASFRTTQAADLFHGGIKVNALPERAEAYVNHRIAPHSSINETIEHYVRLLEPMAHRYRFALTVFGDVVVPVSNNTYAQLVLQDSSFTIDTKPPTPFEGPDAGAFELVSSVIRATYHLDEPRRVLHGSLDPEDAPDSPVYTDSVRVTPTTLSANTDTAWYHNLTRNIMRFGPQSLHPDLTGLLVGRHIHTVNEHTTIDALVKGIEFYTHLIVAMDQSPIERTS</sequence>
<dbReference type="Proteomes" id="UP000186303">
    <property type="component" value="Chromosome 3"/>
</dbReference>
<evidence type="ECO:0000313" key="8">
    <source>
        <dbReference type="Proteomes" id="UP000186303"/>
    </source>
</evidence>
<keyword evidence="4" id="KW-0378">Hydrolase</keyword>
<dbReference type="SUPFAM" id="SSF55031">
    <property type="entry name" value="Bacterial exopeptidase dimerisation domain"/>
    <property type="match status" value="1"/>
</dbReference>
<dbReference type="Gene3D" id="1.10.150.900">
    <property type="match status" value="1"/>
</dbReference>
<gene>
    <name evidence="7" type="ORF">MSYG_2029</name>
</gene>
<proteinExistence type="inferred from homology"/>
<dbReference type="VEuPathDB" id="FungiDB:MSYG_2029"/>
<dbReference type="Gene3D" id="3.30.70.360">
    <property type="match status" value="1"/>
</dbReference>
<dbReference type="SUPFAM" id="SSF53187">
    <property type="entry name" value="Zn-dependent exopeptidases"/>
    <property type="match status" value="1"/>
</dbReference>
<organism evidence="7 8">
    <name type="scientific">Malassezia sympodialis (strain ATCC 42132)</name>
    <name type="common">Atopic eczema-associated yeast</name>
    <dbReference type="NCBI Taxonomy" id="1230383"/>
    <lineage>
        <taxon>Eukaryota</taxon>
        <taxon>Fungi</taxon>
        <taxon>Dikarya</taxon>
        <taxon>Basidiomycota</taxon>
        <taxon>Ustilaginomycotina</taxon>
        <taxon>Malasseziomycetes</taxon>
        <taxon>Malasseziales</taxon>
        <taxon>Malasseziaceae</taxon>
        <taxon>Malassezia</taxon>
    </lineage>
</organism>
<dbReference type="Pfam" id="PF01546">
    <property type="entry name" value="Peptidase_M20"/>
    <property type="match status" value="1"/>
</dbReference>
<evidence type="ECO:0000256" key="1">
    <source>
        <dbReference type="ARBA" id="ARBA00006247"/>
    </source>
</evidence>
<dbReference type="InterPro" id="IPR002933">
    <property type="entry name" value="Peptidase_M20"/>
</dbReference>
<dbReference type="Gene3D" id="3.40.630.10">
    <property type="entry name" value="Zn peptidases"/>
    <property type="match status" value="1"/>
</dbReference>
<dbReference type="GO" id="GO:0046872">
    <property type="term" value="F:metal ion binding"/>
    <property type="evidence" value="ECO:0007669"/>
    <property type="project" value="UniProtKB-KW"/>
</dbReference>
<dbReference type="Pfam" id="PF07687">
    <property type="entry name" value="M20_dimer"/>
    <property type="match status" value="1"/>
</dbReference>
<dbReference type="STRING" id="1230383.A0A1M8A5S5"/>
<keyword evidence="2" id="KW-0645">Protease</keyword>
<keyword evidence="5" id="KW-0862">Zinc</keyword>
<dbReference type="InterPro" id="IPR011650">
    <property type="entry name" value="Peptidase_M20_dimer"/>
</dbReference>
<dbReference type="GO" id="GO:0004180">
    <property type="term" value="F:carboxypeptidase activity"/>
    <property type="evidence" value="ECO:0007669"/>
    <property type="project" value="UniProtKB-KW"/>
</dbReference>
<protein>
    <submittedName>
        <fullName evidence="7">Similar to S.cerevisiae protein CPS1 (Vacuolar carboxypeptidase S)</fullName>
    </submittedName>
</protein>
<evidence type="ECO:0000256" key="3">
    <source>
        <dbReference type="ARBA" id="ARBA00022723"/>
    </source>
</evidence>
<dbReference type="FunFam" id="3.40.630.10:FF:000027">
    <property type="entry name" value="N-fatty-acyl-amino acid synthase/hydrolase PM20D1"/>
    <property type="match status" value="1"/>
</dbReference>
<dbReference type="AlphaFoldDB" id="A0A1M8A5S5"/>
<dbReference type="OrthoDB" id="3064516at2759"/>
<comment type="similarity">
    <text evidence="1">Belongs to the peptidase M20A family.</text>
</comment>
<keyword evidence="3" id="KW-0479">Metal-binding</keyword>
<evidence type="ECO:0000259" key="6">
    <source>
        <dbReference type="Pfam" id="PF07687"/>
    </source>
</evidence>
<evidence type="ECO:0000256" key="2">
    <source>
        <dbReference type="ARBA" id="ARBA00022670"/>
    </source>
</evidence>
<dbReference type="CDD" id="cd05674">
    <property type="entry name" value="M20_yscS"/>
    <property type="match status" value="1"/>
</dbReference>